<evidence type="ECO:0000313" key="8">
    <source>
        <dbReference type="EMBL" id="OKH21206.1"/>
    </source>
</evidence>
<keyword evidence="9" id="KW-1185">Reference proteome</keyword>
<dbReference type="InterPro" id="IPR000297">
    <property type="entry name" value="PPIase_PpiC"/>
</dbReference>
<evidence type="ECO:0000256" key="5">
    <source>
        <dbReference type="ARBA" id="ARBA00023235"/>
    </source>
</evidence>
<dbReference type="EC" id="5.2.1.8" evidence="2"/>
<dbReference type="Pfam" id="PF00639">
    <property type="entry name" value="Rotamase"/>
    <property type="match status" value="1"/>
</dbReference>
<dbReference type="Gene3D" id="3.10.50.40">
    <property type="match status" value="1"/>
</dbReference>
<protein>
    <recommendedName>
        <fullName evidence="2">peptidylprolyl isomerase</fullName>
        <ecNumber evidence="2">5.2.1.8</ecNumber>
    </recommendedName>
</protein>
<dbReference type="Gene3D" id="1.10.4030.10">
    <property type="entry name" value="Porin chaperone SurA, peptide-binding domain"/>
    <property type="match status" value="1"/>
</dbReference>
<dbReference type="PANTHER" id="PTHR47245">
    <property type="entry name" value="PEPTIDYLPROLYL ISOMERASE"/>
    <property type="match status" value="1"/>
</dbReference>
<dbReference type="InterPro" id="IPR046357">
    <property type="entry name" value="PPIase_dom_sf"/>
</dbReference>
<evidence type="ECO:0000256" key="3">
    <source>
        <dbReference type="ARBA" id="ARBA00022729"/>
    </source>
</evidence>
<dbReference type="GO" id="GO:0003755">
    <property type="term" value="F:peptidyl-prolyl cis-trans isomerase activity"/>
    <property type="evidence" value="ECO:0007669"/>
    <property type="project" value="UniProtKB-KW"/>
</dbReference>
<dbReference type="RefSeq" id="WP_073600623.1">
    <property type="nucleotide sequence ID" value="NZ_MRCB01000022.1"/>
</dbReference>
<dbReference type="PANTHER" id="PTHR47245:SF1">
    <property type="entry name" value="FOLDASE PROTEIN PRSA"/>
    <property type="match status" value="1"/>
</dbReference>
<name>A0A1U7HC98_9CYAN</name>
<dbReference type="AlphaFoldDB" id="A0A1U7HC98"/>
<evidence type="ECO:0000256" key="4">
    <source>
        <dbReference type="ARBA" id="ARBA00023110"/>
    </source>
</evidence>
<dbReference type="OrthoDB" id="14196at2"/>
<sequence length="261" mass="30566">MITFSNLSIEPEEIVDFLKREVLYKEVCQKIIYQKIIAQAAIERGITVTAEEIQAEADNMRWANRLKKPSDTIIWLTEQMITVDDWEAGIHDRLLAQKLAEFLFAKKVDKFFAQNRSIFDQFVLYQIVVPYEQVAREILYHIDEEEISFYEAAHLYDIDERRRYLCGYEGKHSLGSLPLEIATVVFRAPVGEVLGPIQTEQGYHLLMVEGYVPDEFTPERRQDILELLFKDWLASELNYRIRSHLMLGKHEFATDDNRLAS</sequence>
<accession>A0A1U7HC98</accession>
<dbReference type="InterPro" id="IPR050245">
    <property type="entry name" value="PrsA_foldase"/>
</dbReference>
<organism evidence="8 9">
    <name type="scientific">Hydrococcus rivularis NIES-593</name>
    <dbReference type="NCBI Taxonomy" id="1921803"/>
    <lineage>
        <taxon>Bacteria</taxon>
        <taxon>Bacillati</taxon>
        <taxon>Cyanobacteriota</taxon>
        <taxon>Cyanophyceae</taxon>
        <taxon>Pleurocapsales</taxon>
        <taxon>Hydrococcaceae</taxon>
        <taxon>Hydrococcus</taxon>
    </lineage>
</organism>
<dbReference type="Proteomes" id="UP000186868">
    <property type="component" value="Unassembled WGS sequence"/>
</dbReference>
<evidence type="ECO:0000256" key="6">
    <source>
        <dbReference type="PROSITE-ProRule" id="PRU00278"/>
    </source>
</evidence>
<dbReference type="SUPFAM" id="SSF54534">
    <property type="entry name" value="FKBP-like"/>
    <property type="match status" value="1"/>
</dbReference>
<comment type="catalytic activity">
    <reaction evidence="1">
        <text>[protein]-peptidylproline (omega=180) = [protein]-peptidylproline (omega=0)</text>
        <dbReference type="Rhea" id="RHEA:16237"/>
        <dbReference type="Rhea" id="RHEA-COMP:10747"/>
        <dbReference type="Rhea" id="RHEA-COMP:10748"/>
        <dbReference type="ChEBI" id="CHEBI:83833"/>
        <dbReference type="ChEBI" id="CHEBI:83834"/>
        <dbReference type="EC" id="5.2.1.8"/>
    </reaction>
</comment>
<evidence type="ECO:0000256" key="2">
    <source>
        <dbReference type="ARBA" id="ARBA00013194"/>
    </source>
</evidence>
<comment type="caution">
    <text evidence="8">The sequence shown here is derived from an EMBL/GenBank/DDBJ whole genome shotgun (WGS) entry which is preliminary data.</text>
</comment>
<evidence type="ECO:0000259" key="7">
    <source>
        <dbReference type="PROSITE" id="PS50198"/>
    </source>
</evidence>
<dbReference type="EMBL" id="MRCB01000022">
    <property type="protein sequence ID" value="OKH21206.1"/>
    <property type="molecule type" value="Genomic_DNA"/>
</dbReference>
<dbReference type="PROSITE" id="PS50198">
    <property type="entry name" value="PPIC_PPIASE_2"/>
    <property type="match status" value="1"/>
</dbReference>
<dbReference type="STRING" id="1921803.NIES593_16445"/>
<keyword evidence="3" id="KW-0732">Signal</keyword>
<feature type="domain" description="PpiC" evidence="7">
    <location>
        <begin position="119"/>
        <end position="210"/>
    </location>
</feature>
<keyword evidence="4 6" id="KW-0697">Rotamase</keyword>
<reference evidence="8 9" key="1">
    <citation type="submission" date="2016-11" db="EMBL/GenBank/DDBJ databases">
        <title>Draft Genome Sequences of Nine Cyanobacterial Strains from Diverse Habitats.</title>
        <authorList>
            <person name="Zhu T."/>
            <person name="Hou S."/>
            <person name="Lu X."/>
            <person name="Hess W.R."/>
        </authorList>
    </citation>
    <scope>NUCLEOTIDE SEQUENCE [LARGE SCALE GENOMIC DNA]</scope>
    <source>
        <strain evidence="8 9">NIES-593</strain>
    </source>
</reference>
<gene>
    <name evidence="8" type="ORF">NIES593_16445</name>
</gene>
<evidence type="ECO:0000313" key="9">
    <source>
        <dbReference type="Proteomes" id="UP000186868"/>
    </source>
</evidence>
<evidence type="ECO:0000256" key="1">
    <source>
        <dbReference type="ARBA" id="ARBA00000971"/>
    </source>
</evidence>
<proteinExistence type="predicted"/>
<keyword evidence="5 6" id="KW-0413">Isomerase</keyword>